<keyword evidence="1" id="KW-0812">Transmembrane</keyword>
<evidence type="ECO:0000256" key="1">
    <source>
        <dbReference type="SAM" id="Phobius"/>
    </source>
</evidence>
<keyword evidence="1" id="KW-0472">Membrane</keyword>
<reference evidence="2 3" key="1">
    <citation type="submission" date="2023-11" db="EMBL/GenBank/DDBJ databases">
        <authorList>
            <person name="Panchal A.K."/>
            <person name="Meaney J.S."/>
            <person name="Karas B.J."/>
            <person name="diCenzo G.C."/>
        </authorList>
    </citation>
    <scope>NUCLEOTIDE SEQUENCE [LARGE SCALE GENOMIC DNA]</scope>
    <source>
        <strain evidence="2 3">NZP2235</strain>
    </source>
</reference>
<name>A0ABZ0VTI7_9HYPH</name>
<dbReference type="RefSeq" id="WP_322414319.1">
    <property type="nucleotide sequence ID" value="NZ_CP139858.1"/>
</dbReference>
<dbReference type="EMBL" id="CP139858">
    <property type="protein sequence ID" value="WQB99519.1"/>
    <property type="molecule type" value="Genomic_DNA"/>
</dbReference>
<organism evidence="2 3">
    <name type="scientific">Mesorhizobium huakuii</name>
    <dbReference type="NCBI Taxonomy" id="28104"/>
    <lineage>
        <taxon>Bacteria</taxon>
        <taxon>Pseudomonadati</taxon>
        <taxon>Pseudomonadota</taxon>
        <taxon>Alphaproteobacteria</taxon>
        <taxon>Hyphomicrobiales</taxon>
        <taxon>Phyllobacteriaceae</taxon>
        <taxon>Mesorhizobium</taxon>
    </lineage>
</organism>
<evidence type="ECO:0000313" key="3">
    <source>
        <dbReference type="Proteomes" id="UP001322481"/>
    </source>
</evidence>
<feature type="transmembrane region" description="Helical" evidence="1">
    <location>
        <begin position="12"/>
        <end position="34"/>
    </location>
</feature>
<keyword evidence="1" id="KW-1133">Transmembrane helix</keyword>
<accession>A0ABZ0VTI7</accession>
<keyword evidence="3" id="KW-1185">Reference proteome</keyword>
<protein>
    <submittedName>
        <fullName evidence="2">Uncharacterized protein</fullName>
    </submittedName>
</protein>
<evidence type="ECO:0000313" key="2">
    <source>
        <dbReference type="EMBL" id="WQB99519.1"/>
    </source>
</evidence>
<dbReference type="Proteomes" id="UP001322481">
    <property type="component" value="Chromosome"/>
</dbReference>
<gene>
    <name evidence="2" type="ORF">U0R22_003699</name>
</gene>
<proteinExistence type="predicted"/>
<sequence>MELSCYDPSGSIFASPAFLNLTAVFIILAAFAAARLIAMSRADSLDQLQFAPIQAAS</sequence>